<dbReference type="GeneID" id="56083302"/>
<dbReference type="OrthoDB" id="275712at2157"/>
<evidence type="ECO:0000313" key="4">
    <source>
        <dbReference type="Proteomes" id="UP000509346"/>
    </source>
</evidence>
<feature type="coiled-coil region" evidence="1">
    <location>
        <begin position="29"/>
        <end position="56"/>
    </location>
</feature>
<evidence type="ECO:0000256" key="1">
    <source>
        <dbReference type="SAM" id="Coils"/>
    </source>
</evidence>
<evidence type="ECO:0000313" key="3">
    <source>
        <dbReference type="EMBL" id="QLH82270.1"/>
    </source>
</evidence>
<proteinExistence type="predicted"/>
<dbReference type="RefSeq" id="WP_179922738.1">
    <property type="nucleotide sequence ID" value="NZ_CP058909.1"/>
</dbReference>
<keyword evidence="4" id="KW-1185">Reference proteome</keyword>
<accession>A0A7D5T9W6</accession>
<dbReference type="EMBL" id="CP058909">
    <property type="protein sequence ID" value="QLH82270.1"/>
    <property type="molecule type" value="Genomic_DNA"/>
</dbReference>
<evidence type="ECO:0000256" key="2">
    <source>
        <dbReference type="SAM" id="MobiDB-lite"/>
    </source>
</evidence>
<name>A0A7D5T9W6_9EURY</name>
<keyword evidence="1" id="KW-0175">Coiled coil</keyword>
<protein>
    <submittedName>
        <fullName evidence="3">Uncharacterized protein</fullName>
    </submittedName>
</protein>
<dbReference type="AlphaFoldDB" id="A0A7D5T9W6"/>
<dbReference type="KEGG" id="hpel:HZS54_11895"/>
<organism evidence="3 4">
    <name type="scientific">Halosimplex pelagicum</name>
    <dbReference type="NCBI Taxonomy" id="869886"/>
    <lineage>
        <taxon>Archaea</taxon>
        <taxon>Methanobacteriati</taxon>
        <taxon>Methanobacteriota</taxon>
        <taxon>Stenosarchaea group</taxon>
        <taxon>Halobacteria</taxon>
        <taxon>Halobacteriales</taxon>
        <taxon>Haloarculaceae</taxon>
        <taxon>Halosimplex</taxon>
    </lineage>
</organism>
<feature type="region of interest" description="Disordered" evidence="2">
    <location>
        <begin position="1"/>
        <end position="28"/>
    </location>
</feature>
<dbReference type="Proteomes" id="UP000509346">
    <property type="component" value="Chromosome"/>
</dbReference>
<reference evidence="3 4" key="1">
    <citation type="submission" date="2020-07" db="EMBL/GenBank/DDBJ databases">
        <title>Halosimplex litoreum sp. nov. and Halosimplex rubrum sp. nov., isolated from different salt environments.</title>
        <authorList>
            <person name="Cui H."/>
        </authorList>
    </citation>
    <scope>NUCLEOTIDE SEQUENCE [LARGE SCALE GENOMIC DNA]</scope>
    <source>
        <strain evidence="3 4">R2</strain>
    </source>
</reference>
<feature type="compositionally biased region" description="Acidic residues" evidence="2">
    <location>
        <begin position="1"/>
        <end position="11"/>
    </location>
</feature>
<feature type="region of interest" description="Disordered" evidence="2">
    <location>
        <begin position="306"/>
        <end position="327"/>
    </location>
</feature>
<feature type="compositionally biased region" description="Polar residues" evidence="2">
    <location>
        <begin position="318"/>
        <end position="327"/>
    </location>
</feature>
<gene>
    <name evidence="3" type="ORF">HZS54_11895</name>
</gene>
<sequence>MSDTSEPESPSEDAAAGQESGEDEEYQPIHFTEAEYDEFTSLNEKAENELTDQEVTSKIKYSVKRRFDPPTWALVFEYQYERNGRRADCLALNTSASRNFKLVGFEFKASRSDWLSEKRDSEKADTFVELCDEWYVVAGRRGIVEESELPDGWGLFELKPSGQLWKLVESDLNALQDAEPDRRFFAKFLRKALGGDSNFGYSDIKEARRRGYDEGVNEEIEHKIGREKRKLREKAESFDKIADSDLHLYPPIDDERIAQLETAEQIVKAVAADDFSSIRGRIDSLESQLERAQERVNEETDILREQLNELESEVTGVGTDTNTETDE</sequence>